<protein>
    <submittedName>
        <fullName evidence="1">Uncharacterized protein</fullName>
    </submittedName>
</protein>
<name>A0A1X2L5R7_9MYCO</name>
<sequence>MAIAMSYAQRQSADLEGTAGGIMRPRGHDGSVSRWQIIQAMELIRALRVQLVEMTRRLAWLERQDVAGRKDRARAQP</sequence>
<organism evidence="1 2">
    <name type="scientific">Mycolicibacterium vulneris</name>
    <dbReference type="NCBI Taxonomy" id="547163"/>
    <lineage>
        <taxon>Bacteria</taxon>
        <taxon>Bacillati</taxon>
        <taxon>Actinomycetota</taxon>
        <taxon>Actinomycetes</taxon>
        <taxon>Mycobacteriales</taxon>
        <taxon>Mycobacteriaceae</taxon>
        <taxon>Mycolicibacterium</taxon>
    </lineage>
</organism>
<dbReference type="EMBL" id="NCXM01000009">
    <property type="protein sequence ID" value="OSC28823.1"/>
    <property type="molecule type" value="Genomic_DNA"/>
</dbReference>
<dbReference type="AlphaFoldDB" id="A0A1X2L5R7"/>
<evidence type="ECO:0000313" key="2">
    <source>
        <dbReference type="Proteomes" id="UP000242320"/>
    </source>
</evidence>
<dbReference type="Proteomes" id="UP000242320">
    <property type="component" value="Unassembled WGS sequence"/>
</dbReference>
<comment type="caution">
    <text evidence="1">The sequence shown here is derived from an EMBL/GenBank/DDBJ whole genome shotgun (WGS) entry which is preliminary data.</text>
</comment>
<evidence type="ECO:0000313" key="1">
    <source>
        <dbReference type="EMBL" id="OSC28823.1"/>
    </source>
</evidence>
<accession>A0A1X2L5R7</accession>
<keyword evidence="2" id="KW-1185">Reference proteome</keyword>
<reference evidence="1 2" key="1">
    <citation type="submission" date="2017-04" db="EMBL/GenBank/DDBJ databases">
        <title>The new phylogeny of genus Mycobacterium.</title>
        <authorList>
            <person name="Tortoli E."/>
            <person name="Trovato A."/>
            <person name="Cirillo D.M."/>
        </authorList>
    </citation>
    <scope>NUCLEOTIDE SEQUENCE [LARGE SCALE GENOMIC DNA]</scope>
    <source>
        <strain evidence="1 2">DSM 45247</strain>
    </source>
</reference>
<gene>
    <name evidence="1" type="ORF">B8W69_10655</name>
</gene>
<proteinExistence type="predicted"/>